<accession>A1ZJN3</accession>
<sequence length="137" mass="16262">MEKEELQGIIDRREDEKMEFESKIDFFRDLLERSELAGRNRIEAEMNVTQWQQSVKVIEDEFMKTLENILYDELVRTRHRFAKLKANRESNPQSNWIRKTVAQRLGMSKDSGLADIVEKLKSMNEDEKAKKLEGIIK</sequence>
<dbReference type="EMBL" id="AAWS01000011">
    <property type="protein sequence ID" value="EAY29336.1"/>
    <property type="molecule type" value="Genomic_DNA"/>
</dbReference>
<dbReference type="Proteomes" id="UP000004095">
    <property type="component" value="Unassembled WGS sequence"/>
</dbReference>
<dbReference type="RefSeq" id="WP_002696321.1">
    <property type="nucleotide sequence ID" value="NZ_AAWS01000011.1"/>
</dbReference>
<gene>
    <name evidence="1" type="ORF">M23134_01392</name>
</gene>
<reference evidence="1 2" key="1">
    <citation type="submission" date="2007-01" db="EMBL/GenBank/DDBJ databases">
        <authorList>
            <person name="Haygood M."/>
            <person name="Podell S."/>
            <person name="Anderson C."/>
            <person name="Hopkinson B."/>
            <person name="Roe K."/>
            <person name="Barbeau K."/>
            <person name="Gaasterland T."/>
            <person name="Ferriera S."/>
            <person name="Johnson J."/>
            <person name="Kravitz S."/>
            <person name="Beeson K."/>
            <person name="Sutton G."/>
            <person name="Rogers Y.-H."/>
            <person name="Friedman R."/>
            <person name="Frazier M."/>
            <person name="Venter J.C."/>
        </authorList>
    </citation>
    <scope>NUCLEOTIDE SEQUENCE [LARGE SCALE GENOMIC DNA]</scope>
    <source>
        <strain evidence="1 2">ATCC 23134</strain>
    </source>
</reference>
<organism evidence="1 2">
    <name type="scientific">Microscilla marina ATCC 23134</name>
    <dbReference type="NCBI Taxonomy" id="313606"/>
    <lineage>
        <taxon>Bacteria</taxon>
        <taxon>Pseudomonadati</taxon>
        <taxon>Bacteroidota</taxon>
        <taxon>Cytophagia</taxon>
        <taxon>Cytophagales</taxon>
        <taxon>Microscillaceae</taxon>
        <taxon>Microscilla</taxon>
    </lineage>
</organism>
<evidence type="ECO:0000313" key="2">
    <source>
        <dbReference type="Proteomes" id="UP000004095"/>
    </source>
</evidence>
<dbReference type="AlphaFoldDB" id="A1ZJN3"/>
<keyword evidence="2" id="KW-1185">Reference proteome</keyword>
<evidence type="ECO:0000313" key="1">
    <source>
        <dbReference type="EMBL" id="EAY29336.1"/>
    </source>
</evidence>
<name>A1ZJN3_MICM2</name>
<protein>
    <submittedName>
        <fullName evidence="1">Uncharacterized protein</fullName>
    </submittedName>
</protein>
<comment type="caution">
    <text evidence="1">The sequence shown here is derived from an EMBL/GenBank/DDBJ whole genome shotgun (WGS) entry which is preliminary data.</text>
</comment>
<proteinExistence type="predicted"/>